<evidence type="ECO:0000313" key="2">
    <source>
        <dbReference type="Proteomes" id="UP000814033"/>
    </source>
</evidence>
<dbReference type="Proteomes" id="UP000814033">
    <property type="component" value="Unassembled WGS sequence"/>
</dbReference>
<comment type="caution">
    <text evidence="1">The sequence shown here is derived from an EMBL/GenBank/DDBJ whole genome shotgun (WGS) entry which is preliminary data.</text>
</comment>
<organism evidence="1 2">
    <name type="scientific">Auriscalpium vulgare</name>
    <dbReference type="NCBI Taxonomy" id="40419"/>
    <lineage>
        <taxon>Eukaryota</taxon>
        <taxon>Fungi</taxon>
        <taxon>Dikarya</taxon>
        <taxon>Basidiomycota</taxon>
        <taxon>Agaricomycotina</taxon>
        <taxon>Agaricomycetes</taxon>
        <taxon>Russulales</taxon>
        <taxon>Auriscalpiaceae</taxon>
        <taxon>Auriscalpium</taxon>
    </lineage>
</organism>
<name>A0ACB8S0I4_9AGAM</name>
<reference evidence="1" key="2">
    <citation type="journal article" date="2022" name="New Phytol.">
        <title>Evolutionary transition to the ectomycorrhizal habit in the genomes of a hyperdiverse lineage of mushroom-forming fungi.</title>
        <authorList>
            <person name="Looney B."/>
            <person name="Miyauchi S."/>
            <person name="Morin E."/>
            <person name="Drula E."/>
            <person name="Courty P.E."/>
            <person name="Kohler A."/>
            <person name="Kuo A."/>
            <person name="LaButti K."/>
            <person name="Pangilinan J."/>
            <person name="Lipzen A."/>
            <person name="Riley R."/>
            <person name="Andreopoulos W."/>
            <person name="He G."/>
            <person name="Johnson J."/>
            <person name="Nolan M."/>
            <person name="Tritt A."/>
            <person name="Barry K.W."/>
            <person name="Grigoriev I.V."/>
            <person name="Nagy L.G."/>
            <person name="Hibbett D."/>
            <person name="Henrissat B."/>
            <person name="Matheny P.B."/>
            <person name="Labbe J."/>
            <person name="Martin F.M."/>
        </authorList>
    </citation>
    <scope>NUCLEOTIDE SEQUENCE</scope>
    <source>
        <strain evidence="1">FP105234-sp</strain>
    </source>
</reference>
<proteinExistence type="predicted"/>
<evidence type="ECO:0000313" key="1">
    <source>
        <dbReference type="EMBL" id="KAI0049617.1"/>
    </source>
</evidence>
<sequence>MPFLDLFRPKRRRSQTTHARTHRFPSYSSDDSDIYGNNFPSPYSTALIRHQPSFRSDFTGTQSQRTEVLEEEPWQLLNHSPNYDSDYSRHHRHNGPYSASVSDVPVHIISESSRADSPIPIVHREDSFLHPHDASASRLYEQFTGETTPSTTSTDLTVRDPVDEVHQVHRRNAHRRPVDGHNYADHQGIAEHWQSGSHRAHHLRGPQYLSQKRTFYIVPPGMNVVFQDEQGHELTRVGDFTGNIAPMPFREEPIVLQDEDGHVVYKTGSEMSDDTIEDNAASLDRPNVVHLGRYVDFDSPALRSASPVTVTLDSRGQIRSSDMPGFRPPLQRSTTSFSANPQPMNVERAAYPDGGHPAPRRYASDLGPPRVRMIYP</sequence>
<protein>
    <submittedName>
        <fullName evidence="1">Uncharacterized protein</fullName>
    </submittedName>
</protein>
<dbReference type="EMBL" id="MU275871">
    <property type="protein sequence ID" value="KAI0049617.1"/>
    <property type="molecule type" value="Genomic_DNA"/>
</dbReference>
<gene>
    <name evidence="1" type="ORF">FA95DRAFT_838082</name>
</gene>
<keyword evidence="2" id="KW-1185">Reference proteome</keyword>
<accession>A0ACB8S0I4</accession>
<reference evidence="1" key="1">
    <citation type="submission" date="2021-02" db="EMBL/GenBank/DDBJ databases">
        <authorList>
            <consortium name="DOE Joint Genome Institute"/>
            <person name="Ahrendt S."/>
            <person name="Looney B.P."/>
            <person name="Miyauchi S."/>
            <person name="Morin E."/>
            <person name="Drula E."/>
            <person name="Courty P.E."/>
            <person name="Chicoki N."/>
            <person name="Fauchery L."/>
            <person name="Kohler A."/>
            <person name="Kuo A."/>
            <person name="Labutti K."/>
            <person name="Pangilinan J."/>
            <person name="Lipzen A."/>
            <person name="Riley R."/>
            <person name="Andreopoulos W."/>
            <person name="He G."/>
            <person name="Johnson J."/>
            <person name="Barry K.W."/>
            <person name="Grigoriev I.V."/>
            <person name="Nagy L."/>
            <person name="Hibbett D."/>
            <person name="Henrissat B."/>
            <person name="Matheny P.B."/>
            <person name="Labbe J."/>
            <person name="Martin F."/>
        </authorList>
    </citation>
    <scope>NUCLEOTIDE SEQUENCE</scope>
    <source>
        <strain evidence="1">FP105234-sp</strain>
    </source>
</reference>